<evidence type="ECO:0000256" key="4">
    <source>
        <dbReference type="ARBA" id="ARBA00022692"/>
    </source>
</evidence>
<feature type="transmembrane region" description="Helical" evidence="8">
    <location>
        <begin position="35"/>
        <end position="56"/>
    </location>
</feature>
<keyword evidence="3" id="KW-1003">Cell membrane</keyword>
<feature type="transmembrane region" description="Helical" evidence="8">
    <location>
        <begin position="62"/>
        <end position="82"/>
    </location>
</feature>
<keyword evidence="5" id="KW-0862">Zinc</keyword>
<feature type="transmembrane region" description="Helical" evidence="8">
    <location>
        <begin position="214"/>
        <end position="235"/>
    </location>
</feature>
<evidence type="ECO:0000256" key="3">
    <source>
        <dbReference type="ARBA" id="ARBA00022475"/>
    </source>
</evidence>
<keyword evidence="4 8" id="KW-0812">Transmembrane</keyword>
<evidence type="ECO:0000313" key="10">
    <source>
        <dbReference type="Proteomes" id="UP000182135"/>
    </source>
</evidence>
<comment type="similarity">
    <text evidence="2">Belongs to the ZIP transporter (TC 2.A.5) family.</text>
</comment>
<evidence type="ECO:0000256" key="1">
    <source>
        <dbReference type="ARBA" id="ARBA00004651"/>
    </source>
</evidence>
<dbReference type="PANTHER" id="PTHR11040:SF211">
    <property type="entry name" value="ZINC TRANSPORTER ZIP11"/>
    <property type="match status" value="1"/>
</dbReference>
<reference evidence="9 10" key="1">
    <citation type="submission" date="2016-10" db="EMBL/GenBank/DDBJ databases">
        <authorList>
            <person name="de Groot N.N."/>
        </authorList>
    </citation>
    <scope>NUCLEOTIDE SEQUENCE [LARGE SCALE GENOMIC DNA]</scope>
    <source>
        <strain evidence="9 10">NLAE-zl-G419</strain>
    </source>
</reference>
<dbReference type="Proteomes" id="UP000182135">
    <property type="component" value="Unassembled WGS sequence"/>
</dbReference>
<dbReference type="GO" id="GO:0005385">
    <property type="term" value="F:zinc ion transmembrane transporter activity"/>
    <property type="evidence" value="ECO:0007669"/>
    <property type="project" value="TreeGrafter"/>
</dbReference>
<sequence length="238" mass="24985">MNLIFIIIVSSVISLIGTMIGASIGVFVKNPSQKFIGGSMGFAGGLMLSVVAFDLIPEAMEKTGFCNVIFFYIIGIVIIYAIDRVTDNGASNSYVKVAFITSLGLMLHNFPEGVIMGCGFLAGKSLGFKMSLIIAIHDIPEGLAVTTPLMAAHKSPAKVLLYAFITALPTAFGAILGVGLGNISDKFLGMCLSIASGIMMYVVFGELIPESNNLGSNVINTVSLLVGVTLGLIMMNVM</sequence>
<dbReference type="GeneID" id="90545768"/>
<gene>
    <name evidence="9" type="ORF">SAMN04487885_11048</name>
</gene>
<dbReference type="EMBL" id="FOOE01000010">
    <property type="protein sequence ID" value="SFF78081.1"/>
    <property type="molecule type" value="Genomic_DNA"/>
</dbReference>
<dbReference type="RefSeq" id="WP_027638696.1">
    <property type="nucleotide sequence ID" value="NZ_BAAACD010000033.1"/>
</dbReference>
<accession>A0A1I2LLY0</accession>
<keyword evidence="10" id="KW-1185">Reference proteome</keyword>
<protein>
    <submittedName>
        <fullName evidence="9">Zinc transporter, ZIP family</fullName>
    </submittedName>
</protein>
<dbReference type="eggNOG" id="COG0428">
    <property type="taxonomic scope" value="Bacteria"/>
</dbReference>
<feature type="transmembrane region" description="Helical" evidence="8">
    <location>
        <begin position="94"/>
        <end position="122"/>
    </location>
</feature>
<dbReference type="AlphaFoldDB" id="A0A1I2LLY0"/>
<evidence type="ECO:0000256" key="5">
    <source>
        <dbReference type="ARBA" id="ARBA00022833"/>
    </source>
</evidence>
<keyword evidence="6 8" id="KW-1133">Transmembrane helix</keyword>
<dbReference type="PANTHER" id="PTHR11040">
    <property type="entry name" value="ZINC/IRON TRANSPORTER"/>
    <property type="match status" value="1"/>
</dbReference>
<organism evidence="9 10">
    <name type="scientific">Clostridium cadaveris</name>
    <dbReference type="NCBI Taxonomy" id="1529"/>
    <lineage>
        <taxon>Bacteria</taxon>
        <taxon>Bacillati</taxon>
        <taxon>Bacillota</taxon>
        <taxon>Clostridia</taxon>
        <taxon>Eubacteriales</taxon>
        <taxon>Clostridiaceae</taxon>
        <taxon>Clostridium</taxon>
    </lineage>
</organism>
<evidence type="ECO:0000256" key="2">
    <source>
        <dbReference type="ARBA" id="ARBA00006939"/>
    </source>
</evidence>
<feature type="transmembrane region" description="Helical" evidence="8">
    <location>
        <begin position="6"/>
        <end position="28"/>
    </location>
</feature>
<evidence type="ECO:0000256" key="6">
    <source>
        <dbReference type="ARBA" id="ARBA00022989"/>
    </source>
</evidence>
<evidence type="ECO:0000256" key="8">
    <source>
        <dbReference type="SAM" id="Phobius"/>
    </source>
</evidence>
<keyword evidence="7 8" id="KW-0472">Membrane</keyword>
<dbReference type="STRING" id="1529.SAMN04487885_11048"/>
<dbReference type="Pfam" id="PF02535">
    <property type="entry name" value="Zip"/>
    <property type="match status" value="1"/>
</dbReference>
<proteinExistence type="inferred from homology"/>
<feature type="transmembrane region" description="Helical" evidence="8">
    <location>
        <begin position="187"/>
        <end position="208"/>
    </location>
</feature>
<dbReference type="InterPro" id="IPR003689">
    <property type="entry name" value="ZIP"/>
</dbReference>
<evidence type="ECO:0000256" key="7">
    <source>
        <dbReference type="ARBA" id="ARBA00023136"/>
    </source>
</evidence>
<name>A0A1I2LLY0_9CLOT</name>
<evidence type="ECO:0000313" key="9">
    <source>
        <dbReference type="EMBL" id="SFF78081.1"/>
    </source>
</evidence>
<dbReference type="OrthoDB" id="9787346at2"/>
<comment type="subcellular location">
    <subcellularLocation>
        <location evidence="1">Cell membrane</location>
        <topology evidence="1">Multi-pass membrane protein</topology>
    </subcellularLocation>
</comment>
<dbReference type="GO" id="GO:0005886">
    <property type="term" value="C:plasma membrane"/>
    <property type="evidence" value="ECO:0007669"/>
    <property type="project" value="UniProtKB-SubCell"/>
</dbReference>
<feature type="transmembrane region" description="Helical" evidence="8">
    <location>
        <begin position="159"/>
        <end position="180"/>
    </location>
</feature>